<sequence>MAGFIMRRRLVLAAIEATYGDDAAPTPAANAILTRTVQVTPLAGEDIDRNLLRAYYGNSQSIAGEKHVELTMEVELAGSGTAGEAPAWGVLLRACGFAETVNASTDVVYNPITGGEESISCFIHRDGVLHKFTGGRGSVSFTLDVNGIPYMTFNFLGLLGQVSNESMPTTADYSAWQAPLPVTNQNTTPLTLHGVELSFSSLSLDVAVEAVKHMVVGQSSSIKVVDRSPSGTAVVEEPLLSVLDLYTKARDASVGQFALTHGTVAGNIIELTGPKVGTSSPTEQDRNGVQMLSVPLTINPDTGNDELVITVK</sequence>
<protein>
    <submittedName>
        <fullName evidence="1">Uncharacterized protein</fullName>
    </submittedName>
</protein>
<reference evidence="1" key="1">
    <citation type="submission" date="2019-03" db="EMBL/GenBank/DDBJ databases">
        <title>Whole genome analysis of nitrate-reducing bacteria Marinobacter hydrocarbonoclasticus YB03.</title>
        <authorList>
            <person name="Azam A.H."/>
            <person name="Yuk S.R."/>
            <person name="Kamarisima K."/>
            <person name="Miyanaga K."/>
            <person name="Tanji Y."/>
        </authorList>
    </citation>
    <scope>NUCLEOTIDE SEQUENCE</scope>
    <source>
        <strain evidence="1">YB03</strain>
    </source>
</reference>
<dbReference type="Pfam" id="PF18906">
    <property type="entry name" value="Phage_tube_2"/>
    <property type="match status" value="1"/>
</dbReference>
<evidence type="ECO:0000313" key="1">
    <source>
        <dbReference type="EMBL" id="BBJ05149.1"/>
    </source>
</evidence>
<gene>
    <name evidence="1" type="ORF">YBY_29980</name>
</gene>
<dbReference type="EMBL" id="AP019537">
    <property type="protein sequence ID" value="BBJ05149.1"/>
    <property type="molecule type" value="Genomic_DNA"/>
</dbReference>
<proteinExistence type="predicted"/>
<dbReference type="InterPro" id="IPR044000">
    <property type="entry name" value="Phage_tube_2"/>
</dbReference>
<accession>A0A455W6U2</accession>
<organism evidence="1">
    <name type="scientific">Marinobacter nauticus</name>
    <name type="common">Marinobacter hydrocarbonoclasticus</name>
    <name type="synonym">Marinobacter aquaeolei</name>
    <dbReference type="NCBI Taxonomy" id="2743"/>
    <lineage>
        <taxon>Bacteria</taxon>
        <taxon>Pseudomonadati</taxon>
        <taxon>Pseudomonadota</taxon>
        <taxon>Gammaproteobacteria</taxon>
        <taxon>Pseudomonadales</taxon>
        <taxon>Marinobacteraceae</taxon>
        <taxon>Marinobacter</taxon>
    </lineage>
</organism>
<dbReference type="AlphaFoldDB" id="A0A455W6U2"/>
<name>A0A455W6U2_MARNT</name>